<accession>A0A7K4FPZ2</accession>
<dbReference type="AlphaFoldDB" id="A0A7K4FPZ2"/>
<sequence length="245" mass="28644">MQEDEKISSLKHAVNLVTFIGYREYLVLNFIRDNIKVNPPIIYIFTSKLPILPGEQQNAQNEIILKRLKEYVKMNNKDVQIIENRTDNLWNIKYYYRTLKRLPTNSHYIINISSGPGVYSSAAMLWALETENQISYSVESWHNKILQSAVFRNLNMQSFSFFNFKTDNLDRLIITALENGNRTTIEIKEYLWKQKGYKTTLRNIQVHIRELCTSGVLMTDGNKPSTISFSTEFTKLGYSSSDFRK</sequence>
<name>A0A7K4FPZ2_9ARCH</name>
<comment type="caution">
    <text evidence="1">The sequence shown here is derived from an EMBL/GenBank/DDBJ whole genome shotgun (WGS) entry which is preliminary data.</text>
</comment>
<gene>
    <name evidence="1" type="ORF">HLB00_09300</name>
</gene>
<dbReference type="EMBL" id="JABGBP010000400">
    <property type="protein sequence ID" value="NOL61015.1"/>
    <property type="molecule type" value="Genomic_DNA"/>
</dbReference>
<protein>
    <submittedName>
        <fullName evidence="1">Uncharacterized protein</fullName>
    </submittedName>
</protein>
<dbReference type="RefSeq" id="WP_171482069.1">
    <property type="nucleotide sequence ID" value="NZ_JABGBP010000400.1"/>
</dbReference>
<reference evidence="1 2" key="1">
    <citation type="submission" date="2020-05" db="EMBL/GenBank/DDBJ databases">
        <authorList>
            <person name="Zhang R."/>
        </authorList>
    </citation>
    <scope>NUCLEOTIDE SEQUENCE [LARGE SCALE GENOMIC DNA]</scope>
    <source>
        <strain evidence="1 2">DSM 28986</strain>
    </source>
</reference>
<organism evidence="1 2">
    <name type="scientific">Ferroplasma acidiphilum</name>
    <dbReference type="NCBI Taxonomy" id="74969"/>
    <lineage>
        <taxon>Archaea</taxon>
        <taxon>Methanobacteriati</taxon>
        <taxon>Thermoplasmatota</taxon>
        <taxon>Thermoplasmata</taxon>
        <taxon>Thermoplasmatales</taxon>
        <taxon>Ferroplasmaceae</taxon>
        <taxon>Ferroplasma</taxon>
    </lineage>
</organism>
<evidence type="ECO:0000313" key="1">
    <source>
        <dbReference type="EMBL" id="NOL61015.1"/>
    </source>
</evidence>
<dbReference type="Proteomes" id="UP000546917">
    <property type="component" value="Unassembled WGS sequence"/>
</dbReference>
<evidence type="ECO:0000313" key="2">
    <source>
        <dbReference type="Proteomes" id="UP000546917"/>
    </source>
</evidence>
<proteinExistence type="predicted"/>